<dbReference type="EMBL" id="MFTT01000012">
    <property type="protein sequence ID" value="OGI70102.1"/>
    <property type="molecule type" value="Genomic_DNA"/>
</dbReference>
<organism evidence="1 2">
    <name type="scientific">Candidatus Nomurabacteria bacterium RIFCSPHIGHO2_01_FULL_42_16</name>
    <dbReference type="NCBI Taxonomy" id="1801743"/>
    <lineage>
        <taxon>Bacteria</taxon>
        <taxon>Candidatus Nomuraibacteriota</taxon>
    </lineage>
</organism>
<comment type="caution">
    <text evidence="1">The sequence shown here is derived from an EMBL/GenBank/DDBJ whole genome shotgun (WGS) entry which is preliminary data.</text>
</comment>
<evidence type="ECO:0000313" key="1">
    <source>
        <dbReference type="EMBL" id="OGI70102.1"/>
    </source>
</evidence>
<gene>
    <name evidence="1" type="ORF">A2824_02080</name>
</gene>
<name>A0A1F6VKF9_9BACT</name>
<reference evidence="1 2" key="1">
    <citation type="journal article" date="2016" name="Nat. Commun.">
        <title>Thousands of microbial genomes shed light on interconnected biogeochemical processes in an aquifer system.</title>
        <authorList>
            <person name="Anantharaman K."/>
            <person name="Brown C.T."/>
            <person name="Hug L.A."/>
            <person name="Sharon I."/>
            <person name="Castelle C.J."/>
            <person name="Probst A.J."/>
            <person name="Thomas B.C."/>
            <person name="Singh A."/>
            <person name="Wilkins M.J."/>
            <person name="Karaoz U."/>
            <person name="Brodie E.L."/>
            <person name="Williams K.H."/>
            <person name="Hubbard S.S."/>
            <person name="Banfield J.F."/>
        </authorList>
    </citation>
    <scope>NUCLEOTIDE SEQUENCE [LARGE SCALE GENOMIC DNA]</scope>
</reference>
<dbReference type="Proteomes" id="UP000178059">
    <property type="component" value="Unassembled WGS sequence"/>
</dbReference>
<protein>
    <submittedName>
        <fullName evidence="1">Uncharacterized protein</fullName>
    </submittedName>
</protein>
<accession>A0A1F6VKF9</accession>
<dbReference type="AlphaFoldDB" id="A0A1F6VKF9"/>
<proteinExistence type="predicted"/>
<evidence type="ECO:0000313" key="2">
    <source>
        <dbReference type="Proteomes" id="UP000178059"/>
    </source>
</evidence>
<sequence length="161" mass="19102">MKRLYIVTFGNKTVNQHFNLSTKSPVVYVDQKTDNLIQKGKFFPIMISDSKSDFNFFEKNENMEKLLLFVLGHFERNDAILLALHEKYKEEFLTLLREEKEIKCYISDFSIRAEEKNKEQLYIIKADVDFEAGFAEMMLQPFSLHEEEEAAPKNTFYFDEN</sequence>